<sequence>MLMHQGIGLDRFNALSERGAVHALFECCCSATWARQVAAGRPYGSHLDLLTAADSELFELSEVDIDRALECHPGIARRAQTTASSQEQCAVWAPDEATMSAVLAATARYEEKFGRVYLWCAAGRGATDLLDDLTHRLGNSPDTELKTMLGELAKINRSRIERMLGPEGGYVDY</sequence>
<name>A0A1H7HDW2_9NOCA</name>
<reference evidence="9" key="1">
    <citation type="submission" date="2016-10" db="EMBL/GenBank/DDBJ databases">
        <authorList>
            <person name="Varghese N."/>
            <person name="Submissions S."/>
        </authorList>
    </citation>
    <scope>NUCLEOTIDE SEQUENCE [LARGE SCALE GENOMIC DNA]</scope>
    <source>
        <strain evidence="9">DSM 44675</strain>
    </source>
</reference>
<comment type="pathway">
    <text evidence="2">Purine metabolism; urate degradation; (S)-allantoin from urate: step 3/3.</text>
</comment>
<dbReference type="Proteomes" id="UP000198677">
    <property type="component" value="Unassembled WGS sequence"/>
</dbReference>
<evidence type="ECO:0000256" key="5">
    <source>
        <dbReference type="ARBA" id="ARBA00022793"/>
    </source>
</evidence>
<dbReference type="NCBIfam" id="TIGR03180">
    <property type="entry name" value="UraD_2"/>
    <property type="match status" value="1"/>
</dbReference>
<dbReference type="Pfam" id="PF09349">
    <property type="entry name" value="OHCU_decarbox"/>
    <property type="match status" value="1"/>
</dbReference>
<dbReference type="AlphaFoldDB" id="A0A1H7HDW2"/>
<evidence type="ECO:0000256" key="2">
    <source>
        <dbReference type="ARBA" id="ARBA00004754"/>
    </source>
</evidence>
<dbReference type="EC" id="4.1.1.97" evidence="3"/>
<comment type="catalytic activity">
    <reaction evidence="1">
        <text>5-hydroxy-2-oxo-4-ureido-2,5-dihydro-1H-imidazole-5-carboxylate + H(+) = (S)-allantoin + CO2</text>
        <dbReference type="Rhea" id="RHEA:26301"/>
        <dbReference type="ChEBI" id="CHEBI:15378"/>
        <dbReference type="ChEBI" id="CHEBI:15678"/>
        <dbReference type="ChEBI" id="CHEBI:16526"/>
        <dbReference type="ChEBI" id="CHEBI:58639"/>
        <dbReference type="EC" id="4.1.1.97"/>
    </reaction>
</comment>
<keyword evidence="4" id="KW-0659">Purine metabolism</keyword>
<evidence type="ECO:0000256" key="3">
    <source>
        <dbReference type="ARBA" id="ARBA00012257"/>
    </source>
</evidence>
<evidence type="ECO:0000313" key="8">
    <source>
        <dbReference type="EMBL" id="SEK48408.1"/>
    </source>
</evidence>
<dbReference type="GO" id="GO:0019628">
    <property type="term" value="P:urate catabolic process"/>
    <property type="evidence" value="ECO:0007669"/>
    <property type="project" value="TreeGrafter"/>
</dbReference>
<proteinExistence type="predicted"/>
<accession>A0A1H7HDW2</accession>
<feature type="domain" description="Oxo-4-hydroxy-4-carboxy-5-ureidoimidazoline decarboxylase" evidence="7">
    <location>
        <begin position="13"/>
        <end position="161"/>
    </location>
</feature>
<keyword evidence="6" id="KW-0456">Lyase</keyword>
<evidence type="ECO:0000256" key="1">
    <source>
        <dbReference type="ARBA" id="ARBA00001163"/>
    </source>
</evidence>
<dbReference type="SUPFAM" id="SSF158694">
    <property type="entry name" value="UraD-Like"/>
    <property type="match status" value="1"/>
</dbReference>
<dbReference type="PANTHER" id="PTHR43466">
    <property type="entry name" value="2-OXO-4-HYDROXY-4-CARBOXY-5-UREIDOIMIDAZOLINE DECARBOXYLASE-RELATED"/>
    <property type="match status" value="1"/>
</dbReference>
<dbReference type="GO" id="GO:0051997">
    <property type="term" value="F:2-oxo-4-hydroxy-4-carboxy-5-ureidoimidazoline decarboxylase activity"/>
    <property type="evidence" value="ECO:0007669"/>
    <property type="project" value="UniProtKB-EC"/>
</dbReference>
<dbReference type="OrthoDB" id="5243781at2"/>
<dbReference type="GO" id="GO:0006144">
    <property type="term" value="P:purine nucleobase metabolic process"/>
    <property type="evidence" value="ECO:0007669"/>
    <property type="project" value="UniProtKB-KW"/>
</dbReference>
<dbReference type="NCBIfam" id="NF010372">
    <property type="entry name" value="PRK13798.1"/>
    <property type="match status" value="1"/>
</dbReference>
<dbReference type="InterPro" id="IPR017595">
    <property type="entry name" value="OHCU_decarboxylase-2"/>
</dbReference>
<gene>
    <name evidence="8" type="ORF">SAMN05444583_10290</name>
</gene>
<keyword evidence="5" id="KW-0210">Decarboxylase</keyword>
<dbReference type="EMBL" id="FOAW01000002">
    <property type="protein sequence ID" value="SEK48408.1"/>
    <property type="molecule type" value="Genomic_DNA"/>
</dbReference>
<dbReference type="RefSeq" id="WP_072750524.1">
    <property type="nucleotide sequence ID" value="NZ_FOAW01000002.1"/>
</dbReference>
<protein>
    <recommendedName>
        <fullName evidence="3">2-oxo-4-hydroxy-4-carboxy-5-ureidoimidazoline decarboxylase</fullName>
        <ecNumber evidence="3">4.1.1.97</ecNumber>
    </recommendedName>
</protein>
<keyword evidence="9" id="KW-1185">Reference proteome</keyword>
<evidence type="ECO:0000259" key="7">
    <source>
        <dbReference type="Pfam" id="PF09349"/>
    </source>
</evidence>
<dbReference type="InterPro" id="IPR018020">
    <property type="entry name" value="OHCU_decarboxylase"/>
</dbReference>
<evidence type="ECO:0000256" key="4">
    <source>
        <dbReference type="ARBA" id="ARBA00022631"/>
    </source>
</evidence>
<dbReference type="PANTHER" id="PTHR43466:SF1">
    <property type="entry name" value="2-OXO-4-HYDROXY-4-CARBOXY-5-UREIDOIMIDAZOLINE DECARBOXYLASE-RELATED"/>
    <property type="match status" value="1"/>
</dbReference>
<evidence type="ECO:0000256" key="6">
    <source>
        <dbReference type="ARBA" id="ARBA00023239"/>
    </source>
</evidence>
<organism evidence="8 9">
    <name type="scientific">Rhodococcus maanshanensis</name>
    <dbReference type="NCBI Taxonomy" id="183556"/>
    <lineage>
        <taxon>Bacteria</taxon>
        <taxon>Bacillati</taxon>
        <taxon>Actinomycetota</taxon>
        <taxon>Actinomycetes</taxon>
        <taxon>Mycobacteriales</taxon>
        <taxon>Nocardiaceae</taxon>
        <taxon>Rhodococcus</taxon>
    </lineage>
</organism>
<dbReference type="Gene3D" id="1.10.3330.10">
    <property type="entry name" value="Oxo-4-hydroxy-4-carboxy-5-ureidoimidazoline decarboxylase"/>
    <property type="match status" value="1"/>
</dbReference>
<dbReference type="InterPro" id="IPR036778">
    <property type="entry name" value="OHCU_decarboxylase_sf"/>
</dbReference>
<evidence type="ECO:0000313" key="9">
    <source>
        <dbReference type="Proteomes" id="UP000198677"/>
    </source>
</evidence>